<dbReference type="AlphaFoldDB" id="A0AA38VH95"/>
<dbReference type="Proteomes" id="UP001174694">
    <property type="component" value="Unassembled WGS sequence"/>
</dbReference>
<gene>
    <name evidence="2" type="ORF">NKR23_g11101</name>
</gene>
<keyword evidence="2" id="KW-0489">Methyltransferase</keyword>
<dbReference type="CDD" id="cd02440">
    <property type="entry name" value="AdoMet_MTases"/>
    <property type="match status" value="1"/>
</dbReference>
<dbReference type="InterPro" id="IPR013216">
    <property type="entry name" value="Methyltransf_11"/>
</dbReference>
<dbReference type="Gene3D" id="3.40.50.150">
    <property type="entry name" value="Vaccinia Virus protein VP39"/>
    <property type="match status" value="1"/>
</dbReference>
<organism evidence="2 3">
    <name type="scientific">Pleurostoma richardsiae</name>
    <dbReference type="NCBI Taxonomy" id="41990"/>
    <lineage>
        <taxon>Eukaryota</taxon>
        <taxon>Fungi</taxon>
        <taxon>Dikarya</taxon>
        <taxon>Ascomycota</taxon>
        <taxon>Pezizomycotina</taxon>
        <taxon>Sordariomycetes</taxon>
        <taxon>Sordariomycetidae</taxon>
        <taxon>Calosphaeriales</taxon>
        <taxon>Pleurostomataceae</taxon>
        <taxon>Pleurostoma</taxon>
    </lineage>
</organism>
<evidence type="ECO:0000259" key="1">
    <source>
        <dbReference type="Pfam" id="PF08241"/>
    </source>
</evidence>
<reference evidence="2" key="1">
    <citation type="submission" date="2022-07" db="EMBL/GenBank/DDBJ databases">
        <title>Fungi with potential for degradation of polypropylene.</title>
        <authorList>
            <person name="Gostincar C."/>
        </authorList>
    </citation>
    <scope>NUCLEOTIDE SEQUENCE</scope>
    <source>
        <strain evidence="2">EXF-13308</strain>
    </source>
</reference>
<dbReference type="EMBL" id="JANBVO010000055">
    <property type="protein sequence ID" value="KAJ9132610.1"/>
    <property type="molecule type" value="Genomic_DNA"/>
</dbReference>
<sequence length="296" mass="32363">MMHKILKAGVSGKEDDWEEYLLENMTKVSMPLAVKMLAQAGIHKDTTAPFTLLDEGCGLGVVAGCLQDTVSKDVLARSSMVSSDYSGALVGFVQNRIQKKGWINTEAKVLDAQNTGLPAQSFTHVTLNISFHAIPDSHAALEESIRLLKPGGLLAFTTWHEQGVGWLEDVRTAFASFPFPAPSLISLPAQVTTWGRWYDVNWVRKTLIEHGLADVKVDVLAHLTHVENAGDFIMAYGNMLGWAVKAAGWSEELKGEHGEGEVKELVRKHLEDKYGAGEGWDLTWVSIIASGRVPAN</sequence>
<dbReference type="GO" id="GO:0008757">
    <property type="term" value="F:S-adenosylmethionine-dependent methyltransferase activity"/>
    <property type="evidence" value="ECO:0007669"/>
    <property type="project" value="InterPro"/>
</dbReference>
<name>A0AA38VH95_9PEZI</name>
<comment type="caution">
    <text evidence="2">The sequence shown here is derived from an EMBL/GenBank/DDBJ whole genome shotgun (WGS) entry which is preliminary data.</text>
</comment>
<dbReference type="InterPro" id="IPR029063">
    <property type="entry name" value="SAM-dependent_MTases_sf"/>
</dbReference>
<evidence type="ECO:0000313" key="2">
    <source>
        <dbReference type="EMBL" id="KAJ9132610.1"/>
    </source>
</evidence>
<keyword evidence="3" id="KW-1185">Reference proteome</keyword>
<dbReference type="GO" id="GO:0032259">
    <property type="term" value="P:methylation"/>
    <property type="evidence" value="ECO:0007669"/>
    <property type="project" value="UniProtKB-KW"/>
</dbReference>
<keyword evidence="2" id="KW-0808">Transferase</keyword>
<protein>
    <submittedName>
        <fullName evidence="2">S-adenosyl-L-methionine-dependent methyltransferase</fullName>
    </submittedName>
</protein>
<evidence type="ECO:0000313" key="3">
    <source>
        <dbReference type="Proteomes" id="UP001174694"/>
    </source>
</evidence>
<dbReference type="SUPFAM" id="SSF53335">
    <property type="entry name" value="S-adenosyl-L-methionine-dependent methyltransferases"/>
    <property type="match status" value="1"/>
</dbReference>
<dbReference type="Pfam" id="PF08241">
    <property type="entry name" value="Methyltransf_11"/>
    <property type="match status" value="1"/>
</dbReference>
<proteinExistence type="predicted"/>
<feature type="domain" description="Methyltransferase type 11" evidence="1">
    <location>
        <begin position="53"/>
        <end position="156"/>
    </location>
</feature>
<accession>A0AA38VH95</accession>